<sequence length="51" mass="5887">MEMMYSDIADAIKKNIEAHPHDYLTFYCLGKRESKKHGEYTPPEDPAPDSD</sequence>
<dbReference type="EMBL" id="LXQA011218146">
    <property type="protein sequence ID" value="MCI89377.1"/>
    <property type="molecule type" value="Genomic_DNA"/>
</dbReference>
<comment type="caution">
    <text evidence="1">The sequence shown here is derived from an EMBL/GenBank/DDBJ whole genome shotgun (WGS) entry which is preliminary data.</text>
</comment>
<feature type="non-terminal residue" evidence="1">
    <location>
        <position position="51"/>
    </location>
</feature>
<evidence type="ECO:0000313" key="2">
    <source>
        <dbReference type="Proteomes" id="UP000265520"/>
    </source>
</evidence>
<accession>A0A392VNB8</accession>
<organism evidence="1 2">
    <name type="scientific">Trifolium medium</name>
    <dbReference type="NCBI Taxonomy" id="97028"/>
    <lineage>
        <taxon>Eukaryota</taxon>
        <taxon>Viridiplantae</taxon>
        <taxon>Streptophyta</taxon>
        <taxon>Embryophyta</taxon>
        <taxon>Tracheophyta</taxon>
        <taxon>Spermatophyta</taxon>
        <taxon>Magnoliopsida</taxon>
        <taxon>eudicotyledons</taxon>
        <taxon>Gunneridae</taxon>
        <taxon>Pentapetalae</taxon>
        <taxon>rosids</taxon>
        <taxon>fabids</taxon>
        <taxon>Fabales</taxon>
        <taxon>Fabaceae</taxon>
        <taxon>Papilionoideae</taxon>
        <taxon>50 kb inversion clade</taxon>
        <taxon>NPAAA clade</taxon>
        <taxon>Hologalegina</taxon>
        <taxon>IRL clade</taxon>
        <taxon>Trifolieae</taxon>
        <taxon>Trifolium</taxon>
    </lineage>
</organism>
<proteinExistence type="predicted"/>
<reference evidence="1 2" key="1">
    <citation type="journal article" date="2018" name="Front. Plant Sci.">
        <title>Red Clover (Trifolium pratense) and Zigzag Clover (T. medium) - A Picture of Genomic Similarities and Differences.</title>
        <authorList>
            <person name="Dluhosova J."/>
            <person name="Istvanek J."/>
            <person name="Nedelnik J."/>
            <person name="Repkova J."/>
        </authorList>
    </citation>
    <scope>NUCLEOTIDE SEQUENCE [LARGE SCALE GENOMIC DNA]</scope>
    <source>
        <strain evidence="2">cv. 10/8</strain>
        <tissue evidence="1">Leaf</tissue>
    </source>
</reference>
<dbReference type="Proteomes" id="UP000265520">
    <property type="component" value="Unassembled WGS sequence"/>
</dbReference>
<name>A0A392VNB8_9FABA</name>
<evidence type="ECO:0000313" key="1">
    <source>
        <dbReference type="EMBL" id="MCI89377.1"/>
    </source>
</evidence>
<dbReference type="AlphaFoldDB" id="A0A392VNB8"/>
<protein>
    <submittedName>
        <fullName evidence="1">Phospholipase D alpha 1-like</fullName>
    </submittedName>
</protein>
<keyword evidence="2" id="KW-1185">Reference proteome</keyword>